<dbReference type="Pfam" id="PF00702">
    <property type="entry name" value="Hydrolase"/>
    <property type="match status" value="1"/>
</dbReference>
<feature type="transmembrane region" description="Helical" evidence="15">
    <location>
        <begin position="705"/>
        <end position="730"/>
    </location>
</feature>
<keyword evidence="12 15" id="KW-1133">Transmembrane helix</keyword>
<keyword evidence="6 15" id="KW-0812">Transmembrane</keyword>
<evidence type="ECO:0000256" key="3">
    <source>
        <dbReference type="ARBA" id="ARBA00022448"/>
    </source>
</evidence>
<dbReference type="Pfam" id="PF00122">
    <property type="entry name" value="E1-E2_ATPase"/>
    <property type="match status" value="1"/>
</dbReference>
<dbReference type="EMBL" id="SHLC01000001">
    <property type="protein sequence ID" value="RZU66847.1"/>
    <property type="molecule type" value="Genomic_DNA"/>
</dbReference>
<dbReference type="InterPro" id="IPR027256">
    <property type="entry name" value="P-typ_ATPase_IB"/>
</dbReference>
<dbReference type="InterPro" id="IPR001757">
    <property type="entry name" value="P_typ_ATPase"/>
</dbReference>
<feature type="transmembrane region" description="Helical" evidence="15">
    <location>
        <begin position="94"/>
        <end position="115"/>
    </location>
</feature>
<evidence type="ECO:0000256" key="5">
    <source>
        <dbReference type="ARBA" id="ARBA00022553"/>
    </source>
</evidence>
<keyword evidence="13" id="KW-0406">Ion transport</keyword>
<evidence type="ECO:0000256" key="2">
    <source>
        <dbReference type="ARBA" id="ARBA00006024"/>
    </source>
</evidence>
<feature type="transmembrane region" description="Helical" evidence="15">
    <location>
        <begin position="736"/>
        <end position="753"/>
    </location>
</feature>
<dbReference type="InterPro" id="IPR008250">
    <property type="entry name" value="ATPase_P-typ_transduc_dom_A_sf"/>
</dbReference>
<dbReference type="NCBIfam" id="TIGR01525">
    <property type="entry name" value="ATPase-IB_hvy"/>
    <property type="match status" value="1"/>
</dbReference>
<dbReference type="NCBIfam" id="TIGR01494">
    <property type="entry name" value="ATPase_P-type"/>
    <property type="match status" value="2"/>
</dbReference>
<comment type="subcellular location">
    <subcellularLocation>
        <location evidence="1">Cell membrane</location>
        <topology evidence="1">Multi-pass membrane protein</topology>
    </subcellularLocation>
</comment>
<feature type="transmembrane region" description="Helical" evidence="15">
    <location>
        <begin position="127"/>
        <end position="149"/>
    </location>
</feature>
<evidence type="ECO:0000313" key="18">
    <source>
        <dbReference type="EMBL" id="RZU66847.1"/>
    </source>
</evidence>
<keyword evidence="4 15" id="KW-1003">Cell membrane</keyword>
<dbReference type="PANTHER" id="PTHR43520">
    <property type="entry name" value="ATP7, ISOFORM B"/>
    <property type="match status" value="1"/>
</dbReference>
<evidence type="ECO:0000256" key="14">
    <source>
        <dbReference type="ARBA" id="ARBA00023136"/>
    </source>
</evidence>
<evidence type="ECO:0000256" key="1">
    <source>
        <dbReference type="ARBA" id="ARBA00004651"/>
    </source>
</evidence>
<dbReference type="GO" id="GO:0016887">
    <property type="term" value="F:ATP hydrolysis activity"/>
    <property type="evidence" value="ECO:0007669"/>
    <property type="project" value="InterPro"/>
</dbReference>
<sequence>MHNENQRTAAGGHDGHAGQASSGHDRGGHADHSGHAGHLDHADPDVHAGHQTGNVNHAGHAGHGSDDDHAVHSHAGHSGSSHAGHSVAMFRDKFWWSLALSIPVVFFSPMVAHLLGYHLPEFPGSTWIPPVLGTVIFFYGGMPFLQGAVRELRSRQPGMMTLIAMAISVAFIASWATSLGLGLELDFWWELALLIVIMLLGHWIEMRALGAASGALDALAALLPDTAERIEGAITGNAISEVPIGELAAGDVVLVRSGARVPADGVIVDGAAEVDESMITGESAAVPRSLGDTVVAGTVATDSAIRVRVTAVGDATALAGIQRLVAEAQASGSRAQALADRAAALLFYFAAAAGLVTFIVWMLLGSPDDAITRTVTVLVIACPHALGLAIPLVIAISTERAARAGVLVKDRLALERMRHIDVVLFDKTGTLTRGEHAVSDVAVADGQTRSEVLRLAAATEQSSEHPVARAIVAAALADAHHATVVADAAGTPVGARFGQVTEFRSYTGVGVRARVDGDDYAVGGPRLLEADSIAAPDAIRGSVDAWKARGASVLYLVRAAGSADGQAVLGAFALQDAVRAESQDAIAALHRRGIRVAMITGDAQQVADAVGADLGIDEVFAEVLPGDKDAHVAALQKRGLTVAMVGDGVNDAPALARADVGIAIGAGTDVAVESAGVVLAANDPRAVLSIIELSHASYRKMIQNLVWAAGYNIVSVPLAAGVLAGVGFVLSPAAGAVLMSLSTIVVALNAQLLRQVSLDPARLAPAA</sequence>
<dbReference type="SUPFAM" id="SSF56784">
    <property type="entry name" value="HAD-like"/>
    <property type="match status" value="1"/>
</dbReference>
<dbReference type="GO" id="GO:0043682">
    <property type="term" value="F:P-type divalent copper transporter activity"/>
    <property type="evidence" value="ECO:0007669"/>
    <property type="project" value="TreeGrafter"/>
</dbReference>
<keyword evidence="9 15" id="KW-0067">ATP-binding</keyword>
<dbReference type="InterPro" id="IPR023299">
    <property type="entry name" value="ATPase_P-typ_cyto_dom_N"/>
</dbReference>
<dbReference type="RefSeq" id="WP_130506983.1">
    <property type="nucleotide sequence ID" value="NZ_SHLC01000001.1"/>
</dbReference>
<dbReference type="InterPro" id="IPR059000">
    <property type="entry name" value="ATPase_P-type_domA"/>
</dbReference>
<dbReference type="InterPro" id="IPR018303">
    <property type="entry name" value="ATPase_P-typ_P_site"/>
</dbReference>
<feature type="transmembrane region" description="Helical" evidence="15">
    <location>
        <begin position="161"/>
        <end position="181"/>
    </location>
</feature>
<dbReference type="GO" id="GO:0005507">
    <property type="term" value="F:copper ion binding"/>
    <property type="evidence" value="ECO:0007669"/>
    <property type="project" value="TreeGrafter"/>
</dbReference>
<feature type="transmembrane region" description="Helical" evidence="15">
    <location>
        <begin position="343"/>
        <end position="364"/>
    </location>
</feature>
<keyword evidence="11" id="KW-1278">Translocase</keyword>
<dbReference type="SUPFAM" id="SSF81665">
    <property type="entry name" value="Calcium ATPase, transmembrane domain M"/>
    <property type="match status" value="1"/>
</dbReference>
<keyword evidence="19" id="KW-1185">Reference proteome</keyword>
<protein>
    <submittedName>
        <fullName evidence="18">Cu2+-exporting ATPase</fullName>
    </submittedName>
</protein>
<feature type="transmembrane region" description="Helical" evidence="15">
    <location>
        <begin position="370"/>
        <end position="394"/>
    </location>
</feature>
<evidence type="ECO:0000256" key="11">
    <source>
        <dbReference type="ARBA" id="ARBA00022967"/>
    </source>
</evidence>
<dbReference type="PRINTS" id="PR00119">
    <property type="entry name" value="CATATPASE"/>
</dbReference>
<accession>A0A4Q8AQC3</accession>
<proteinExistence type="inferred from homology"/>
<feature type="region of interest" description="Disordered" evidence="16">
    <location>
        <begin position="1"/>
        <end position="82"/>
    </location>
</feature>
<keyword evidence="14 15" id="KW-0472">Membrane</keyword>
<feature type="transmembrane region" description="Helical" evidence="15">
    <location>
        <begin position="187"/>
        <end position="204"/>
    </location>
</feature>
<name>A0A4Q8AQC3_9MICO</name>
<evidence type="ECO:0000256" key="16">
    <source>
        <dbReference type="SAM" id="MobiDB-lite"/>
    </source>
</evidence>
<dbReference type="SFLD" id="SFLDS00003">
    <property type="entry name" value="Haloacid_Dehalogenase"/>
    <property type="match status" value="1"/>
</dbReference>
<evidence type="ECO:0000256" key="9">
    <source>
        <dbReference type="ARBA" id="ARBA00022840"/>
    </source>
</evidence>
<dbReference type="GO" id="GO:0005886">
    <property type="term" value="C:plasma membrane"/>
    <property type="evidence" value="ECO:0007669"/>
    <property type="project" value="UniProtKB-SubCell"/>
</dbReference>
<dbReference type="GO" id="GO:0055070">
    <property type="term" value="P:copper ion homeostasis"/>
    <property type="evidence" value="ECO:0007669"/>
    <property type="project" value="TreeGrafter"/>
</dbReference>
<dbReference type="Gene3D" id="3.40.1110.10">
    <property type="entry name" value="Calcium-transporting ATPase, cytoplasmic domain N"/>
    <property type="match status" value="1"/>
</dbReference>
<evidence type="ECO:0000256" key="8">
    <source>
        <dbReference type="ARBA" id="ARBA00022741"/>
    </source>
</evidence>
<keyword evidence="10" id="KW-0460">Magnesium</keyword>
<evidence type="ECO:0000256" key="6">
    <source>
        <dbReference type="ARBA" id="ARBA00022692"/>
    </source>
</evidence>
<keyword evidence="7 15" id="KW-0479">Metal-binding</keyword>
<dbReference type="SFLD" id="SFLDF00027">
    <property type="entry name" value="p-type_atpase"/>
    <property type="match status" value="1"/>
</dbReference>
<evidence type="ECO:0000256" key="13">
    <source>
        <dbReference type="ARBA" id="ARBA00023065"/>
    </source>
</evidence>
<evidence type="ECO:0000256" key="15">
    <source>
        <dbReference type="RuleBase" id="RU362081"/>
    </source>
</evidence>
<dbReference type="InterPro" id="IPR044492">
    <property type="entry name" value="P_typ_ATPase_HD_dom"/>
</dbReference>
<comment type="caution">
    <text evidence="18">The sequence shown here is derived from an EMBL/GenBank/DDBJ whole genome shotgun (WGS) entry which is preliminary data.</text>
</comment>
<dbReference type="Gene3D" id="2.70.150.10">
    <property type="entry name" value="Calcium-transporting ATPase, cytoplasmic transduction domain A"/>
    <property type="match status" value="1"/>
</dbReference>
<keyword evidence="8 15" id="KW-0547">Nucleotide-binding</keyword>
<dbReference type="PRINTS" id="PR00943">
    <property type="entry name" value="CUATPASE"/>
</dbReference>
<feature type="domain" description="P-type ATPase A" evidence="17">
    <location>
        <begin position="222"/>
        <end position="325"/>
    </location>
</feature>
<dbReference type="Proteomes" id="UP000291483">
    <property type="component" value="Unassembled WGS sequence"/>
</dbReference>
<evidence type="ECO:0000259" key="17">
    <source>
        <dbReference type="Pfam" id="PF00122"/>
    </source>
</evidence>
<evidence type="ECO:0000256" key="4">
    <source>
        <dbReference type="ARBA" id="ARBA00022475"/>
    </source>
</evidence>
<dbReference type="Gene3D" id="3.40.50.1000">
    <property type="entry name" value="HAD superfamily/HAD-like"/>
    <property type="match status" value="1"/>
</dbReference>
<comment type="similarity">
    <text evidence="2 15">Belongs to the cation transport ATPase (P-type) (TC 3.A.3) family. Type IB subfamily.</text>
</comment>
<dbReference type="SUPFAM" id="SSF81653">
    <property type="entry name" value="Calcium ATPase, transduction domain A"/>
    <property type="match status" value="1"/>
</dbReference>
<evidence type="ECO:0000256" key="7">
    <source>
        <dbReference type="ARBA" id="ARBA00022723"/>
    </source>
</evidence>
<evidence type="ECO:0000256" key="12">
    <source>
        <dbReference type="ARBA" id="ARBA00022989"/>
    </source>
</evidence>
<evidence type="ECO:0000313" key="19">
    <source>
        <dbReference type="Proteomes" id="UP000291483"/>
    </source>
</evidence>
<reference evidence="18 19" key="1">
    <citation type="submission" date="2019-02" db="EMBL/GenBank/DDBJ databases">
        <title>Sequencing the genomes of 1000 actinobacteria strains.</title>
        <authorList>
            <person name="Klenk H.-P."/>
        </authorList>
    </citation>
    <scope>NUCLEOTIDE SEQUENCE [LARGE SCALE GENOMIC DNA]</scope>
    <source>
        <strain evidence="18 19">DSM 18319</strain>
    </source>
</reference>
<dbReference type="PROSITE" id="PS00154">
    <property type="entry name" value="ATPASE_E1_E2"/>
    <property type="match status" value="1"/>
</dbReference>
<feature type="compositionally biased region" description="Basic and acidic residues" evidence="16">
    <location>
        <begin position="23"/>
        <end position="48"/>
    </location>
</feature>
<organism evidence="18 19">
    <name type="scientific">Microterricola gilva</name>
    <dbReference type="NCBI Taxonomy" id="393267"/>
    <lineage>
        <taxon>Bacteria</taxon>
        <taxon>Bacillati</taxon>
        <taxon>Actinomycetota</taxon>
        <taxon>Actinomycetes</taxon>
        <taxon>Micrococcales</taxon>
        <taxon>Microbacteriaceae</taxon>
        <taxon>Microterricola</taxon>
    </lineage>
</organism>
<dbReference type="PANTHER" id="PTHR43520:SF5">
    <property type="entry name" value="CATION-TRANSPORTING P-TYPE ATPASE-RELATED"/>
    <property type="match status" value="1"/>
</dbReference>
<keyword evidence="5" id="KW-0597">Phosphoprotein</keyword>
<gene>
    <name evidence="18" type="ORF">EV379_3217</name>
</gene>
<dbReference type="SFLD" id="SFLDG00002">
    <property type="entry name" value="C1.7:_P-type_atpase_like"/>
    <property type="match status" value="1"/>
</dbReference>
<dbReference type="FunFam" id="2.70.150.10:FF:000002">
    <property type="entry name" value="Copper-transporting ATPase 1, putative"/>
    <property type="match status" value="1"/>
</dbReference>
<dbReference type="AlphaFoldDB" id="A0A4Q8AQC3"/>
<dbReference type="InterPro" id="IPR023214">
    <property type="entry name" value="HAD_sf"/>
</dbReference>
<dbReference type="GO" id="GO:0005524">
    <property type="term" value="F:ATP binding"/>
    <property type="evidence" value="ECO:0007669"/>
    <property type="project" value="UniProtKB-UniRule"/>
</dbReference>
<dbReference type="OrthoDB" id="9814270at2"/>
<dbReference type="InterPro" id="IPR023298">
    <property type="entry name" value="ATPase_P-typ_TM_dom_sf"/>
</dbReference>
<dbReference type="InterPro" id="IPR036412">
    <property type="entry name" value="HAD-like_sf"/>
</dbReference>
<keyword evidence="3" id="KW-0813">Transport</keyword>
<evidence type="ECO:0000256" key="10">
    <source>
        <dbReference type="ARBA" id="ARBA00022842"/>
    </source>
</evidence>